<dbReference type="PROSITE" id="PS01124">
    <property type="entry name" value="HTH_ARAC_FAMILY_2"/>
    <property type="match status" value="1"/>
</dbReference>
<dbReference type="InterPro" id="IPR014710">
    <property type="entry name" value="RmlC-like_jellyroll"/>
</dbReference>
<dbReference type="PANTHER" id="PTHR43280">
    <property type="entry name" value="ARAC-FAMILY TRANSCRIPTIONAL REGULATOR"/>
    <property type="match status" value="1"/>
</dbReference>
<dbReference type="Pfam" id="PF02311">
    <property type="entry name" value="AraC_binding"/>
    <property type="match status" value="1"/>
</dbReference>
<proteinExistence type="predicted"/>
<dbReference type="InterPro" id="IPR037923">
    <property type="entry name" value="HTH-like"/>
</dbReference>
<sequence length="312" mass="37045">MIELFYMNQSMKEEDFDFHSHDAFEIYYFHEGRCTYLIADRIYHLSPGDLIIMHGMTLHRPNPDSSTKYVRSIIHFNPRYVERFMSQPGMIDLLLPFRHLKNHRFRLNGTKRRQRVETLFKEMARCDPASHHLARPRYFVWFLQLLIEIFEEYSILEEGDNRFTEKECIAQQVISFIEKHYSEDLNLDRIACELHLSKFYLAKVFKEMTGVTIMNYLMNKRVNHAKLSFLLNPDLTVTEISYRAGFKHPAHFSRAFKEQVGIPPDQYRKRLRNHEDGVAVQVGASGYEEKSHHGGEPDEILRIYRHDTGSHT</sequence>
<dbReference type="GO" id="GO:0003700">
    <property type="term" value="F:DNA-binding transcription factor activity"/>
    <property type="evidence" value="ECO:0007669"/>
    <property type="project" value="InterPro"/>
</dbReference>
<protein>
    <submittedName>
        <fullName evidence="5">AraC-like DNA-binding protein</fullName>
    </submittedName>
</protein>
<dbReference type="RefSeq" id="WP_108021434.1">
    <property type="nucleotide sequence ID" value="NZ_QBKR01000001.1"/>
</dbReference>
<dbReference type="InterPro" id="IPR003313">
    <property type="entry name" value="AraC-bd"/>
</dbReference>
<keyword evidence="2 5" id="KW-0238">DNA-binding</keyword>
<dbReference type="InterPro" id="IPR020449">
    <property type="entry name" value="Tscrpt_reg_AraC-type_HTH"/>
</dbReference>
<dbReference type="InterPro" id="IPR018060">
    <property type="entry name" value="HTH_AraC"/>
</dbReference>
<dbReference type="GO" id="GO:0043565">
    <property type="term" value="F:sequence-specific DNA binding"/>
    <property type="evidence" value="ECO:0007669"/>
    <property type="project" value="InterPro"/>
</dbReference>
<name>A0A2T6C9F8_9BACL</name>
<accession>A0A2T6C9F8</accession>
<dbReference type="PRINTS" id="PR00032">
    <property type="entry name" value="HTHARAC"/>
</dbReference>
<dbReference type="EMBL" id="QBKR01000001">
    <property type="protein sequence ID" value="PTX64950.1"/>
    <property type="molecule type" value="Genomic_DNA"/>
</dbReference>
<dbReference type="AlphaFoldDB" id="A0A2T6C9F8"/>
<dbReference type="Proteomes" id="UP000244240">
    <property type="component" value="Unassembled WGS sequence"/>
</dbReference>
<dbReference type="SUPFAM" id="SSF46689">
    <property type="entry name" value="Homeodomain-like"/>
    <property type="match status" value="2"/>
</dbReference>
<keyword evidence="6" id="KW-1185">Reference proteome</keyword>
<evidence type="ECO:0000256" key="1">
    <source>
        <dbReference type="ARBA" id="ARBA00023015"/>
    </source>
</evidence>
<evidence type="ECO:0000313" key="5">
    <source>
        <dbReference type="EMBL" id="PTX64950.1"/>
    </source>
</evidence>
<keyword evidence="1" id="KW-0805">Transcription regulation</keyword>
<dbReference type="Gene3D" id="2.60.120.10">
    <property type="entry name" value="Jelly Rolls"/>
    <property type="match status" value="1"/>
</dbReference>
<dbReference type="SUPFAM" id="SSF51215">
    <property type="entry name" value="Regulatory protein AraC"/>
    <property type="match status" value="1"/>
</dbReference>
<evidence type="ECO:0000259" key="4">
    <source>
        <dbReference type="PROSITE" id="PS01124"/>
    </source>
</evidence>
<dbReference type="Pfam" id="PF12833">
    <property type="entry name" value="HTH_18"/>
    <property type="match status" value="1"/>
</dbReference>
<dbReference type="PANTHER" id="PTHR43280:SF28">
    <property type="entry name" value="HTH-TYPE TRANSCRIPTIONAL ACTIVATOR RHAS"/>
    <property type="match status" value="1"/>
</dbReference>
<organism evidence="5 6">
    <name type="scientific">Melghirimyces profundicolus</name>
    <dbReference type="NCBI Taxonomy" id="1242148"/>
    <lineage>
        <taxon>Bacteria</taxon>
        <taxon>Bacillati</taxon>
        <taxon>Bacillota</taxon>
        <taxon>Bacilli</taxon>
        <taxon>Bacillales</taxon>
        <taxon>Thermoactinomycetaceae</taxon>
        <taxon>Melghirimyces</taxon>
    </lineage>
</organism>
<evidence type="ECO:0000256" key="2">
    <source>
        <dbReference type="ARBA" id="ARBA00023125"/>
    </source>
</evidence>
<evidence type="ECO:0000256" key="3">
    <source>
        <dbReference type="ARBA" id="ARBA00023163"/>
    </source>
</evidence>
<reference evidence="5 6" key="1">
    <citation type="submission" date="2018-04" db="EMBL/GenBank/DDBJ databases">
        <title>Genomic Encyclopedia of Archaeal and Bacterial Type Strains, Phase II (KMG-II): from individual species to whole genera.</title>
        <authorList>
            <person name="Goeker M."/>
        </authorList>
    </citation>
    <scope>NUCLEOTIDE SEQUENCE [LARGE SCALE GENOMIC DNA]</scope>
    <source>
        <strain evidence="5 6">DSM 45787</strain>
    </source>
</reference>
<comment type="caution">
    <text evidence="5">The sequence shown here is derived from an EMBL/GenBank/DDBJ whole genome shotgun (WGS) entry which is preliminary data.</text>
</comment>
<dbReference type="OrthoDB" id="2713997at2"/>
<feature type="domain" description="HTH araC/xylS-type" evidence="4">
    <location>
        <begin position="171"/>
        <end position="270"/>
    </location>
</feature>
<dbReference type="SMART" id="SM00342">
    <property type="entry name" value="HTH_ARAC"/>
    <property type="match status" value="1"/>
</dbReference>
<keyword evidence="3" id="KW-0804">Transcription</keyword>
<evidence type="ECO:0000313" key="6">
    <source>
        <dbReference type="Proteomes" id="UP000244240"/>
    </source>
</evidence>
<dbReference type="Gene3D" id="1.10.10.60">
    <property type="entry name" value="Homeodomain-like"/>
    <property type="match status" value="2"/>
</dbReference>
<dbReference type="InterPro" id="IPR009057">
    <property type="entry name" value="Homeodomain-like_sf"/>
</dbReference>
<gene>
    <name evidence="5" type="ORF">C8P63_101172</name>
</gene>